<organism evidence="2 3">
    <name type="scientific">Cordylochernes scorpioides</name>
    <dbReference type="NCBI Taxonomy" id="51811"/>
    <lineage>
        <taxon>Eukaryota</taxon>
        <taxon>Metazoa</taxon>
        <taxon>Ecdysozoa</taxon>
        <taxon>Arthropoda</taxon>
        <taxon>Chelicerata</taxon>
        <taxon>Arachnida</taxon>
        <taxon>Pseudoscorpiones</taxon>
        <taxon>Cheliferoidea</taxon>
        <taxon>Chernetidae</taxon>
        <taxon>Cordylochernes</taxon>
    </lineage>
</organism>
<dbReference type="EMBL" id="CP092864">
    <property type="protein sequence ID" value="UYV63092.1"/>
    <property type="molecule type" value="Genomic_DNA"/>
</dbReference>
<gene>
    <name evidence="2" type="ORF">LAZ67_2003101</name>
</gene>
<evidence type="ECO:0000313" key="3">
    <source>
        <dbReference type="Proteomes" id="UP001235939"/>
    </source>
</evidence>
<sequence>MTQKTTNLSPSQKQQPTPPEPPQEAKTNNSIPLSDLGEQLAGLVRTHGGQLQVAGLESAYQEMYGGPCPRLGFPSLAALLHALPPDSGLSSRGKKGRKTLVLLPDPGEKESLTATQTIPAARISAPEPVAPALMDQPVPSNVPSPDLQPELPPDSDLMGFESPLPPSSEVEAVLRTLVNKTEEQRPRRPRLAAQFSVPLH</sequence>
<name>A0ABY6K5Z1_9ARAC</name>
<dbReference type="Proteomes" id="UP001235939">
    <property type="component" value="Chromosome 02"/>
</dbReference>
<proteinExistence type="predicted"/>
<dbReference type="Gene3D" id="3.30.420.610">
    <property type="entry name" value="LOTUS domain-like"/>
    <property type="match status" value="1"/>
</dbReference>
<dbReference type="InterPro" id="IPR041966">
    <property type="entry name" value="LOTUS-like"/>
</dbReference>
<evidence type="ECO:0000256" key="1">
    <source>
        <dbReference type="SAM" id="MobiDB-lite"/>
    </source>
</evidence>
<protein>
    <submittedName>
        <fullName evidence="2">Uncharacterized protein</fullName>
    </submittedName>
</protein>
<keyword evidence="3" id="KW-1185">Reference proteome</keyword>
<evidence type="ECO:0000313" key="2">
    <source>
        <dbReference type="EMBL" id="UYV63092.1"/>
    </source>
</evidence>
<feature type="region of interest" description="Disordered" evidence="1">
    <location>
        <begin position="1"/>
        <end position="36"/>
    </location>
</feature>
<feature type="region of interest" description="Disordered" evidence="1">
    <location>
        <begin position="83"/>
        <end position="200"/>
    </location>
</feature>
<reference evidence="2 3" key="1">
    <citation type="submission" date="2022-01" db="EMBL/GenBank/DDBJ databases">
        <title>A chromosomal length assembly of Cordylochernes scorpioides.</title>
        <authorList>
            <person name="Zeh D."/>
            <person name="Zeh J."/>
        </authorList>
    </citation>
    <scope>NUCLEOTIDE SEQUENCE [LARGE SCALE GENOMIC DNA]</scope>
    <source>
        <strain evidence="2">IN4F17</strain>
        <tissue evidence="2">Whole Body</tissue>
    </source>
</reference>
<dbReference type="CDD" id="cd08824">
    <property type="entry name" value="LOTUS"/>
    <property type="match status" value="1"/>
</dbReference>
<accession>A0ABY6K5Z1</accession>